<evidence type="ECO:0000313" key="3">
    <source>
        <dbReference type="Proteomes" id="UP000015101"/>
    </source>
</evidence>
<dbReference type="RefSeq" id="XP_009017833.1">
    <property type="nucleotide sequence ID" value="XM_009019585.1"/>
</dbReference>
<evidence type="ECO:0000313" key="2">
    <source>
        <dbReference type="EnsemblMetazoa" id="HelroP172925"/>
    </source>
</evidence>
<accession>T1F652</accession>
<keyword evidence="3" id="KW-1185">Reference proteome</keyword>
<dbReference type="HOGENOM" id="CLU_1612609_0_0_1"/>
<gene>
    <name evidence="2" type="primary">20204301</name>
    <name evidence="1" type="ORF">HELRODRAFT_172925</name>
</gene>
<dbReference type="GeneID" id="20204301"/>
<protein>
    <submittedName>
        <fullName evidence="1 2">Uncharacterized protein</fullName>
    </submittedName>
</protein>
<reference evidence="1 3" key="2">
    <citation type="journal article" date="2013" name="Nature">
        <title>Insights into bilaterian evolution from three spiralian genomes.</title>
        <authorList>
            <person name="Simakov O."/>
            <person name="Marletaz F."/>
            <person name="Cho S.J."/>
            <person name="Edsinger-Gonzales E."/>
            <person name="Havlak P."/>
            <person name="Hellsten U."/>
            <person name="Kuo D.H."/>
            <person name="Larsson T."/>
            <person name="Lv J."/>
            <person name="Arendt D."/>
            <person name="Savage R."/>
            <person name="Osoegawa K."/>
            <person name="de Jong P."/>
            <person name="Grimwood J."/>
            <person name="Chapman J.A."/>
            <person name="Shapiro H."/>
            <person name="Aerts A."/>
            <person name="Otillar R.P."/>
            <person name="Terry A.Y."/>
            <person name="Boore J.L."/>
            <person name="Grigoriev I.V."/>
            <person name="Lindberg D.R."/>
            <person name="Seaver E.C."/>
            <person name="Weisblat D.A."/>
            <person name="Putnam N.H."/>
            <person name="Rokhsar D.S."/>
        </authorList>
    </citation>
    <scope>NUCLEOTIDE SEQUENCE</scope>
</reference>
<organism evidence="2 3">
    <name type="scientific">Helobdella robusta</name>
    <name type="common">Californian leech</name>
    <dbReference type="NCBI Taxonomy" id="6412"/>
    <lineage>
        <taxon>Eukaryota</taxon>
        <taxon>Metazoa</taxon>
        <taxon>Spiralia</taxon>
        <taxon>Lophotrochozoa</taxon>
        <taxon>Annelida</taxon>
        <taxon>Clitellata</taxon>
        <taxon>Hirudinea</taxon>
        <taxon>Rhynchobdellida</taxon>
        <taxon>Glossiphoniidae</taxon>
        <taxon>Helobdella</taxon>
    </lineage>
</organism>
<dbReference type="AlphaFoldDB" id="T1F652"/>
<dbReference type="EMBL" id="KB096551">
    <property type="protein sequence ID" value="ESO03897.1"/>
    <property type="molecule type" value="Genomic_DNA"/>
</dbReference>
<dbReference type="InParanoid" id="T1F652"/>
<name>T1F652_HELRO</name>
<dbReference type="KEGG" id="hro:HELRODRAFT_172925"/>
<dbReference type="EMBL" id="AMQM01004409">
    <property type="status" value="NOT_ANNOTATED_CDS"/>
    <property type="molecule type" value="Genomic_DNA"/>
</dbReference>
<dbReference type="Proteomes" id="UP000015101">
    <property type="component" value="Unassembled WGS sequence"/>
</dbReference>
<dbReference type="EnsemblMetazoa" id="HelroT172925">
    <property type="protein sequence ID" value="HelroP172925"/>
    <property type="gene ID" value="HelroG172925"/>
</dbReference>
<reference evidence="3" key="1">
    <citation type="submission" date="2012-12" db="EMBL/GenBank/DDBJ databases">
        <authorList>
            <person name="Hellsten U."/>
            <person name="Grimwood J."/>
            <person name="Chapman J.A."/>
            <person name="Shapiro H."/>
            <person name="Aerts A."/>
            <person name="Otillar R.P."/>
            <person name="Terry A.Y."/>
            <person name="Boore J.L."/>
            <person name="Simakov O."/>
            <person name="Marletaz F."/>
            <person name="Cho S.-J."/>
            <person name="Edsinger-Gonzales E."/>
            <person name="Havlak P."/>
            <person name="Kuo D.-H."/>
            <person name="Larsson T."/>
            <person name="Lv J."/>
            <person name="Arendt D."/>
            <person name="Savage R."/>
            <person name="Osoegawa K."/>
            <person name="de Jong P."/>
            <person name="Lindberg D.R."/>
            <person name="Seaver E.C."/>
            <person name="Weisblat D.A."/>
            <person name="Putnam N.H."/>
            <person name="Grigoriev I.V."/>
            <person name="Rokhsar D.S."/>
        </authorList>
    </citation>
    <scope>NUCLEOTIDE SEQUENCE</scope>
</reference>
<dbReference type="CTD" id="20204301"/>
<sequence>MARAGLMNIEVAMLRFVGSYEDGRQVGDGGSTEVFQASFFGLLNKDLAIVWYIRISTFTRQLVTRFFQNWTFGYTFKIFCTHSLALKNTAVLRFDGFNLCGLHKKSSSSDVLEFVAFNFSERTNEQPSPTNNHLKCLEIIPQTIQTSQPASDNVQCDLKHIRIAP</sequence>
<evidence type="ECO:0000313" key="1">
    <source>
        <dbReference type="EMBL" id="ESO03897.1"/>
    </source>
</evidence>
<reference evidence="2" key="3">
    <citation type="submission" date="2015-06" db="UniProtKB">
        <authorList>
            <consortium name="EnsemblMetazoa"/>
        </authorList>
    </citation>
    <scope>IDENTIFICATION</scope>
</reference>
<proteinExistence type="predicted"/>